<keyword evidence="4" id="KW-1185">Reference proteome</keyword>
<accession>A0ABQ5HBS1</accession>
<reference evidence="3" key="2">
    <citation type="submission" date="2022-01" db="EMBL/GenBank/DDBJ databases">
        <authorList>
            <person name="Yamashiro T."/>
            <person name="Shiraishi A."/>
            <person name="Satake H."/>
            <person name="Nakayama K."/>
        </authorList>
    </citation>
    <scope>NUCLEOTIDE SEQUENCE</scope>
</reference>
<dbReference type="Pfam" id="PF07727">
    <property type="entry name" value="RVT_2"/>
    <property type="match status" value="1"/>
</dbReference>
<feature type="region of interest" description="Disordered" evidence="1">
    <location>
        <begin position="221"/>
        <end position="282"/>
    </location>
</feature>
<dbReference type="Proteomes" id="UP001151760">
    <property type="component" value="Unassembled WGS sequence"/>
</dbReference>
<name>A0ABQ5HBS1_9ASTR</name>
<evidence type="ECO:0000313" key="4">
    <source>
        <dbReference type="Proteomes" id="UP001151760"/>
    </source>
</evidence>
<feature type="domain" description="Reverse transcriptase Ty1/copia-type" evidence="2">
    <location>
        <begin position="66"/>
        <end position="160"/>
    </location>
</feature>
<feature type="region of interest" description="Disordered" evidence="1">
    <location>
        <begin position="151"/>
        <end position="199"/>
    </location>
</feature>
<reference evidence="3" key="1">
    <citation type="journal article" date="2022" name="Int. J. Mol. Sci.">
        <title>Draft Genome of Tanacetum Coccineum: Genomic Comparison of Closely Related Tanacetum-Family Plants.</title>
        <authorList>
            <person name="Yamashiro T."/>
            <person name="Shiraishi A."/>
            <person name="Nakayama K."/>
            <person name="Satake H."/>
        </authorList>
    </citation>
    <scope>NUCLEOTIDE SEQUENCE</scope>
</reference>
<feature type="compositionally biased region" description="Acidic residues" evidence="1">
    <location>
        <begin position="162"/>
        <end position="177"/>
    </location>
</feature>
<feature type="compositionally biased region" description="Low complexity" evidence="1">
    <location>
        <begin position="185"/>
        <end position="198"/>
    </location>
</feature>
<gene>
    <name evidence="3" type="ORF">Tco_1067046</name>
</gene>
<dbReference type="InterPro" id="IPR013103">
    <property type="entry name" value="RVT_2"/>
</dbReference>
<sequence>MTSEIPPLEDIIKILRWYLYTFIFVDEGARADFTKFGNVVNVVLFPHQELIPLILQHFILGDPTSAVQTTRMCTNKKDERGVVVRNKARLVAQGHRQEEGIDYDEVFAPVARLEAIRSLAFASYMGFIVYQMDVKSAFLYGKIDEEVYVSQPPGTEEKNEGTEEIFESTEEQTEGTEDQTKEEVATQASQTSSQTPTSMIFGDDETIATLLLNMSQAKAASKEKEKGVELKDVEEIDRPRPTTTRSLLTLKPLPKIDPKDKGKKKIEEEDESESEDDDIPQAVKKFKQLESDESVRHTMSTPICWPAPGSFYHSMRQSFKRMLSSRFLQNTTSTHQRSSLPTQHTLSLVPVHIEFGRYMISLTSVVLDDEAMVQTKPKLIIPLWRRDERVLLASKDCNEKVQVISFLSSDLSNDRIVFVNRLSAIKYGCLKALAKKEAELDELTRVKTKMARHHSDKEAVKRFEKHNQESIEVLMPQVLALHSVFDNFEKQIRVAMVCLDNKIQNVEEDGGSGLTKTKRSLIQVPL</sequence>
<evidence type="ECO:0000259" key="2">
    <source>
        <dbReference type="Pfam" id="PF07727"/>
    </source>
</evidence>
<feature type="compositionally biased region" description="Basic and acidic residues" evidence="1">
    <location>
        <begin position="221"/>
        <end position="240"/>
    </location>
</feature>
<proteinExistence type="predicted"/>
<organism evidence="3 4">
    <name type="scientific">Tanacetum coccineum</name>
    <dbReference type="NCBI Taxonomy" id="301880"/>
    <lineage>
        <taxon>Eukaryota</taxon>
        <taxon>Viridiplantae</taxon>
        <taxon>Streptophyta</taxon>
        <taxon>Embryophyta</taxon>
        <taxon>Tracheophyta</taxon>
        <taxon>Spermatophyta</taxon>
        <taxon>Magnoliopsida</taxon>
        <taxon>eudicotyledons</taxon>
        <taxon>Gunneridae</taxon>
        <taxon>Pentapetalae</taxon>
        <taxon>asterids</taxon>
        <taxon>campanulids</taxon>
        <taxon>Asterales</taxon>
        <taxon>Asteraceae</taxon>
        <taxon>Asteroideae</taxon>
        <taxon>Anthemideae</taxon>
        <taxon>Anthemidinae</taxon>
        <taxon>Tanacetum</taxon>
    </lineage>
</organism>
<feature type="compositionally biased region" description="Acidic residues" evidence="1">
    <location>
        <begin position="268"/>
        <end position="279"/>
    </location>
</feature>
<evidence type="ECO:0000256" key="1">
    <source>
        <dbReference type="SAM" id="MobiDB-lite"/>
    </source>
</evidence>
<evidence type="ECO:0000313" key="3">
    <source>
        <dbReference type="EMBL" id="GJT85329.1"/>
    </source>
</evidence>
<comment type="caution">
    <text evidence="3">The sequence shown here is derived from an EMBL/GenBank/DDBJ whole genome shotgun (WGS) entry which is preliminary data.</text>
</comment>
<protein>
    <submittedName>
        <fullName evidence="3">Ribonuclease H-like domain-containing protein</fullName>
    </submittedName>
</protein>
<feature type="compositionally biased region" description="Low complexity" evidence="1">
    <location>
        <begin position="241"/>
        <end position="253"/>
    </location>
</feature>
<dbReference type="EMBL" id="BQNB010019439">
    <property type="protein sequence ID" value="GJT85329.1"/>
    <property type="molecule type" value="Genomic_DNA"/>
</dbReference>